<feature type="domain" description="Alcohol dehydrogenase-like N-terminal" evidence="4">
    <location>
        <begin position="26"/>
        <end position="153"/>
    </location>
</feature>
<dbReference type="InterPro" id="IPR036291">
    <property type="entry name" value="NAD(P)-bd_dom_sf"/>
</dbReference>
<evidence type="ECO:0000256" key="2">
    <source>
        <dbReference type="ARBA" id="ARBA00023002"/>
    </source>
</evidence>
<organism evidence="5 6">
    <name type="scientific">Microlunatus flavus</name>
    <dbReference type="NCBI Taxonomy" id="1036181"/>
    <lineage>
        <taxon>Bacteria</taxon>
        <taxon>Bacillati</taxon>
        <taxon>Actinomycetota</taxon>
        <taxon>Actinomycetes</taxon>
        <taxon>Propionibacteriales</taxon>
        <taxon>Propionibacteriaceae</taxon>
        <taxon>Microlunatus</taxon>
    </lineage>
</organism>
<dbReference type="RefSeq" id="WP_091180862.1">
    <property type="nucleotide sequence ID" value="NZ_FOFA01000005.1"/>
</dbReference>
<dbReference type="Gene3D" id="3.90.180.10">
    <property type="entry name" value="Medium-chain alcohol dehydrogenases, catalytic domain"/>
    <property type="match status" value="1"/>
</dbReference>
<evidence type="ECO:0000259" key="4">
    <source>
        <dbReference type="Pfam" id="PF08240"/>
    </source>
</evidence>
<dbReference type="InterPro" id="IPR013154">
    <property type="entry name" value="ADH-like_N"/>
</dbReference>
<dbReference type="EMBL" id="FOFA01000005">
    <property type="protein sequence ID" value="SEQ67861.1"/>
    <property type="molecule type" value="Genomic_DNA"/>
</dbReference>
<dbReference type="SUPFAM" id="SSF50129">
    <property type="entry name" value="GroES-like"/>
    <property type="match status" value="1"/>
</dbReference>
<dbReference type="Proteomes" id="UP000198504">
    <property type="component" value="Unassembled WGS sequence"/>
</dbReference>
<feature type="domain" description="Alcohol dehydrogenase-like C-terminal" evidence="3">
    <location>
        <begin position="208"/>
        <end position="338"/>
    </location>
</feature>
<proteinExistence type="predicted"/>
<dbReference type="InterPro" id="IPR013149">
    <property type="entry name" value="ADH-like_C"/>
</dbReference>
<keyword evidence="6" id="KW-1185">Reference proteome</keyword>
<dbReference type="Pfam" id="PF00107">
    <property type="entry name" value="ADH_zinc_N"/>
    <property type="match status" value="1"/>
</dbReference>
<gene>
    <name evidence="5" type="ORF">SAMN05421756_10517</name>
</gene>
<evidence type="ECO:0000313" key="6">
    <source>
        <dbReference type="Proteomes" id="UP000198504"/>
    </source>
</evidence>
<sequence length="393" mass="41063">MVRAATLVAPRTIEVRDYPVPEHLEPGAVLLRMIASGICGTDKHTYRGETVQYAGTAMERRTPFPIIQGHENVGRVEAIGDAGGPVHAYDGTPLRVGDRVVPAPNVACGRCRNCQRRFPYYLCRNLENYGNSMTSAEAPHLFGGWSELLHLKPGTATFRVPEELPSDVAVLTEIFAVTHSLERVAGHRRPGGFRPGDTVAVVGVGSLGMAHLVKAALMGAGRVVAVDRSPLRLDLARRLVGADTVLVADEDAGPADAAPATQELLELTRGDGADVVVNATGFPGSFASAVAMVRDAGTIVEVGAFVDMGPESFNPAVVCGRSLTITGVGGEDLTAYPGTLAVLARHAHEVPFGAMVSHAFGVEDAALAVETSLDAAHATKVVVTGSAGEVVRG</sequence>
<reference evidence="6" key="1">
    <citation type="submission" date="2016-10" db="EMBL/GenBank/DDBJ databases">
        <authorList>
            <person name="Varghese N."/>
            <person name="Submissions S."/>
        </authorList>
    </citation>
    <scope>NUCLEOTIDE SEQUENCE [LARGE SCALE GENOMIC DNA]</scope>
    <source>
        <strain evidence="6">CGMCC 4.6856</strain>
    </source>
</reference>
<evidence type="ECO:0000256" key="1">
    <source>
        <dbReference type="ARBA" id="ARBA00001947"/>
    </source>
</evidence>
<accession>A0A1H9HZS8</accession>
<dbReference type="PANTHER" id="PTHR43401:SF2">
    <property type="entry name" value="L-THREONINE 3-DEHYDROGENASE"/>
    <property type="match status" value="1"/>
</dbReference>
<keyword evidence="2" id="KW-0560">Oxidoreductase</keyword>
<protein>
    <submittedName>
        <fullName evidence="5">L-iditol 2-dehydrogenase</fullName>
    </submittedName>
</protein>
<dbReference type="Gene3D" id="3.40.50.720">
    <property type="entry name" value="NAD(P)-binding Rossmann-like Domain"/>
    <property type="match status" value="1"/>
</dbReference>
<evidence type="ECO:0000313" key="5">
    <source>
        <dbReference type="EMBL" id="SEQ67861.1"/>
    </source>
</evidence>
<dbReference type="Pfam" id="PF08240">
    <property type="entry name" value="ADH_N"/>
    <property type="match status" value="1"/>
</dbReference>
<dbReference type="InterPro" id="IPR050129">
    <property type="entry name" value="Zn_alcohol_dh"/>
</dbReference>
<dbReference type="GO" id="GO:0016491">
    <property type="term" value="F:oxidoreductase activity"/>
    <property type="evidence" value="ECO:0007669"/>
    <property type="project" value="UniProtKB-KW"/>
</dbReference>
<evidence type="ECO:0000259" key="3">
    <source>
        <dbReference type="Pfam" id="PF00107"/>
    </source>
</evidence>
<dbReference type="STRING" id="1036181.SAMN05421756_10517"/>
<comment type="cofactor">
    <cofactor evidence="1">
        <name>Zn(2+)</name>
        <dbReference type="ChEBI" id="CHEBI:29105"/>
    </cofactor>
</comment>
<name>A0A1H9HZS8_9ACTN</name>
<dbReference type="InterPro" id="IPR011032">
    <property type="entry name" value="GroES-like_sf"/>
</dbReference>
<dbReference type="AlphaFoldDB" id="A0A1H9HZS8"/>
<dbReference type="OrthoDB" id="9797931at2"/>
<dbReference type="SUPFAM" id="SSF51735">
    <property type="entry name" value="NAD(P)-binding Rossmann-fold domains"/>
    <property type="match status" value="1"/>
</dbReference>
<dbReference type="PANTHER" id="PTHR43401">
    <property type="entry name" value="L-THREONINE 3-DEHYDROGENASE"/>
    <property type="match status" value="1"/>
</dbReference>